<comment type="caution">
    <text evidence="3">The sequence shown here is derived from an EMBL/GenBank/DDBJ whole genome shotgun (WGS) entry which is preliminary data.</text>
</comment>
<keyword evidence="2" id="KW-0732">Signal</keyword>
<evidence type="ECO:0000256" key="1">
    <source>
        <dbReference type="SAM" id="MobiDB-lite"/>
    </source>
</evidence>
<accession>A0A409YDE9</accession>
<gene>
    <name evidence="3" type="ORF">CVT26_015622</name>
</gene>
<dbReference type="AlphaFoldDB" id="A0A409YDE9"/>
<feature type="chain" id="PRO_5019273128" evidence="2">
    <location>
        <begin position="26"/>
        <end position="379"/>
    </location>
</feature>
<dbReference type="STRING" id="231916.A0A409YDE9"/>
<dbReference type="Gene3D" id="2.60.120.260">
    <property type="entry name" value="Galactose-binding domain-like"/>
    <property type="match status" value="2"/>
</dbReference>
<evidence type="ECO:0000313" key="4">
    <source>
        <dbReference type="Proteomes" id="UP000284706"/>
    </source>
</evidence>
<feature type="signal peptide" evidence="2">
    <location>
        <begin position="1"/>
        <end position="25"/>
    </location>
</feature>
<protein>
    <submittedName>
        <fullName evidence="3">Uncharacterized protein</fullName>
    </submittedName>
</protein>
<dbReference type="OrthoDB" id="10036721at2759"/>
<evidence type="ECO:0000313" key="3">
    <source>
        <dbReference type="EMBL" id="PPR01021.1"/>
    </source>
</evidence>
<dbReference type="Proteomes" id="UP000284706">
    <property type="component" value="Unassembled WGS sequence"/>
</dbReference>
<reference evidence="3 4" key="1">
    <citation type="journal article" date="2018" name="Evol. Lett.">
        <title>Horizontal gene cluster transfer increased hallucinogenic mushroom diversity.</title>
        <authorList>
            <person name="Reynolds H.T."/>
            <person name="Vijayakumar V."/>
            <person name="Gluck-Thaler E."/>
            <person name="Korotkin H.B."/>
            <person name="Matheny P.B."/>
            <person name="Slot J.C."/>
        </authorList>
    </citation>
    <scope>NUCLEOTIDE SEQUENCE [LARGE SCALE GENOMIC DNA]</scope>
    <source>
        <strain evidence="3 4">SRW20</strain>
    </source>
</reference>
<proteinExistence type="predicted"/>
<name>A0A409YDE9_9AGAR</name>
<dbReference type="InParanoid" id="A0A409YDE9"/>
<sequence length="379" mass="40125">MHSLMLQPSGFLFTALALCVAPIHALDFSNSYWIWTNEANSAGNYPASTRAFRNDFCPPSGKTPAFANIIISTDNAYTLYINGNQVGSGDNWSQVGAYCVQLSSGCNTFALSATNYDGPGLNPAGVLAAIQVIYTDGSTSSIVTDGSWRSFPSVPAAFQQIGYDDSAWPHARVEGSYGVSPWNILAMPPSPSSTLLHLTDANWIWTSEVDNDSGGYESAPVGYRAFRKDIVLPPGITASSAFITISVDNEYDLYVQGNLVGSGSAWQEANIYNVQFPSPLSQITIAVKATNTNLEAGIICTVQLTLTNNGCGPYASVITDDTWRWINSVPSGFQAPGFDDSNWGWAVVQSSYGDGIWGDIPVESPGGTPGGPGGPGGHA</sequence>
<dbReference type="EMBL" id="NHYE01000971">
    <property type="protein sequence ID" value="PPR01021.1"/>
    <property type="molecule type" value="Genomic_DNA"/>
</dbReference>
<evidence type="ECO:0000256" key="2">
    <source>
        <dbReference type="SAM" id="SignalP"/>
    </source>
</evidence>
<feature type="region of interest" description="Disordered" evidence="1">
    <location>
        <begin position="358"/>
        <end position="379"/>
    </location>
</feature>
<organism evidence="3 4">
    <name type="scientific">Gymnopilus dilepis</name>
    <dbReference type="NCBI Taxonomy" id="231916"/>
    <lineage>
        <taxon>Eukaryota</taxon>
        <taxon>Fungi</taxon>
        <taxon>Dikarya</taxon>
        <taxon>Basidiomycota</taxon>
        <taxon>Agaricomycotina</taxon>
        <taxon>Agaricomycetes</taxon>
        <taxon>Agaricomycetidae</taxon>
        <taxon>Agaricales</taxon>
        <taxon>Agaricineae</taxon>
        <taxon>Hymenogastraceae</taxon>
        <taxon>Gymnopilus</taxon>
    </lineage>
</organism>
<feature type="compositionally biased region" description="Gly residues" evidence="1">
    <location>
        <begin position="367"/>
        <end position="379"/>
    </location>
</feature>
<keyword evidence="4" id="KW-1185">Reference proteome</keyword>